<dbReference type="RefSeq" id="WP_188547288.1">
    <property type="nucleotide sequence ID" value="NZ_BMCU01000006.1"/>
</dbReference>
<evidence type="ECO:0000313" key="2">
    <source>
        <dbReference type="EMBL" id="GGG26463.1"/>
    </source>
</evidence>
<dbReference type="Gene3D" id="3.30.429.10">
    <property type="entry name" value="Macrophage Migration Inhibitory Factor"/>
    <property type="match status" value="1"/>
</dbReference>
<proteinExistence type="predicted"/>
<dbReference type="AlphaFoldDB" id="A0A917LIC1"/>
<dbReference type="GO" id="GO:0008704">
    <property type="term" value="F:5-carboxymethyl-2-hydroxymuconate delta-isomerase activity"/>
    <property type="evidence" value="ECO:0007669"/>
    <property type="project" value="InterPro"/>
</dbReference>
<feature type="compositionally biased region" description="Low complexity" evidence="1">
    <location>
        <begin position="126"/>
        <end position="143"/>
    </location>
</feature>
<dbReference type="InterPro" id="IPR004220">
    <property type="entry name" value="5-COMe_2-OHmuconate_Isoase"/>
</dbReference>
<name>A0A917LIC1_9NOCA</name>
<dbReference type="InterPro" id="IPR014347">
    <property type="entry name" value="Tautomerase/MIF_sf"/>
</dbReference>
<dbReference type="Proteomes" id="UP000654257">
    <property type="component" value="Unassembled WGS sequence"/>
</dbReference>
<comment type="caution">
    <text evidence="2">The sequence shown here is derived from an EMBL/GenBank/DDBJ whole genome shotgun (WGS) entry which is preliminary data.</text>
</comment>
<reference evidence="2" key="1">
    <citation type="journal article" date="2014" name="Int. J. Syst. Evol. Microbiol.">
        <title>Complete genome sequence of Corynebacterium casei LMG S-19264T (=DSM 44701T), isolated from a smear-ripened cheese.</title>
        <authorList>
            <consortium name="US DOE Joint Genome Institute (JGI-PGF)"/>
            <person name="Walter F."/>
            <person name="Albersmeier A."/>
            <person name="Kalinowski J."/>
            <person name="Ruckert C."/>
        </authorList>
    </citation>
    <scope>NUCLEOTIDE SEQUENCE</scope>
    <source>
        <strain evidence="2">CCM 7905</strain>
    </source>
</reference>
<sequence length="143" mass="15394">MPHVAIEYTGNLADSLDVNSLVDTLHSAAQKLGVFPHWGIRTYASAIDRYRIADDIAGGDTGYVHVRVKIAGGKDAPTVQRIVDELHSALGRELEEVSSHRPVGFQLEVFEFDPTTTRSGGSIPGSPTAANNAQQSAPSNERR</sequence>
<evidence type="ECO:0000256" key="1">
    <source>
        <dbReference type="SAM" id="MobiDB-lite"/>
    </source>
</evidence>
<reference evidence="2" key="2">
    <citation type="submission" date="2020-09" db="EMBL/GenBank/DDBJ databases">
        <authorList>
            <person name="Sun Q."/>
            <person name="Sedlacek I."/>
        </authorList>
    </citation>
    <scope>NUCLEOTIDE SEQUENCE</scope>
    <source>
        <strain evidence="2">CCM 7905</strain>
    </source>
</reference>
<dbReference type="SUPFAM" id="SSF55331">
    <property type="entry name" value="Tautomerase/MIF"/>
    <property type="match status" value="1"/>
</dbReference>
<accession>A0A917LIC1</accession>
<feature type="region of interest" description="Disordered" evidence="1">
    <location>
        <begin position="115"/>
        <end position="143"/>
    </location>
</feature>
<dbReference type="PANTHER" id="PTHR37950:SF1">
    <property type="entry name" value="4-HYDROXYPHENYLACETATE CATABOLISM PROTEIN"/>
    <property type="match status" value="1"/>
</dbReference>
<organism evidence="2 3">
    <name type="scientific">Rhodococcoides trifolii</name>
    <dbReference type="NCBI Taxonomy" id="908250"/>
    <lineage>
        <taxon>Bacteria</taxon>
        <taxon>Bacillati</taxon>
        <taxon>Actinomycetota</taxon>
        <taxon>Actinomycetes</taxon>
        <taxon>Mycobacteriales</taxon>
        <taxon>Nocardiaceae</taxon>
        <taxon>Rhodococcoides</taxon>
    </lineage>
</organism>
<dbReference type="Pfam" id="PF02962">
    <property type="entry name" value="CHMI"/>
    <property type="match status" value="1"/>
</dbReference>
<protein>
    <recommendedName>
        <fullName evidence="4">5-carboxymethyl-2-hydroxymuconate Delta-isomerase</fullName>
    </recommendedName>
</protein>
<keyword evidence="3" id="KW-1185">Reference proteome</keyword>
<dbReference type="EMBL" id="BMCU01000006">
    <property type="protein sequence ID" value="GGG26463.1"/>
    <property type="molecule type" value="Genomic_DNA"/>
</dbReference>
<dbReference type="PANTHER" id="PTHR37950">
    <property type="entry name" value="4-HYDROXYPHENYLACETATE CATABOLISM PROTEIN"/>
    <property type="match status" value="1"/>
</dbReference>
<evidence type="ECO:0000313" key="3">
    <source>
        <dbReference type="Proteomes" id="UP000654257"/>
    </source>
</evidence>
<evidence type="ECO:0008006" key="4">
    <source>
        <dbReference type="Google" id="ProtNLM"/>
    </source>
</evidence>
<gene>
    <name evidence="2" type="ORF">GCM10007304_45360</name>
</gene>